<evidence type="ECO:0000313" key="3">
    <source>
        <dbReference type="Proteomes" id="UP000659438"/>
    </source>
</evidence>
<gene>
    <name evidence="2" type="ORF">HU742_015150</name>
    <name evidence="1" type="ORF">HU742_21490</name>
</gene>
<sequence>MKTFNRSAFHLPLSLRLSAILPLLESLCIQRKDAVVCCMPGAPIVRLPRS</sequence>
<evidence type="ECO:0000313" key="2">
    <source>
        <dbReference type="EMBL" id="MBV4552480.1"/>
    </source>
</evidence>
<accession>A0A923FRP0</accession>
<dbReference type="RefSeq" id="WP_186615376.1">
    <property type="nucleotide sequence ID" value="NZ_JABWQX020000001.1"/>
</dbReference>
<comment type="caution">
    <text evidence="1">The sequence shown here is derived from an EMBL/GenBank/DDBJ whole genome shotgun (WGS) entry which is preliminary data.</text>
</comment>
<dbReference type="EMBL" id="JABWQX010000010">
    <property type="protein sequence ID" value="MBC3397795.1"/>
    <property type="molecule type" value="Genomic_DNA"/>
</dbReference>
<dbReference type="Proteomes" id="UP000659438">
    <property type="component" value="Unassembled WGS sequence"/>
</dbReference>
<evidence type="ECO:0000313" key="1">
    <source>
        <dbReference type="EMBL" id="MBC3397795.1"/>
    </source>
</evidence>
<proteinExistence type="predicted"/>
<reference evidence="2" key="3">
    <citation type="submission" date="2021-06" db="EMBL/GenBank/DDBJ databases">
        <title>Updating the genus Pseudomonas: Description of 43 new species and partition of the Pseudomonas putida group.</title>
        <authorList>
            <person name="Girard L."/>
            <person name="Lood C."/>
            <person name="Vandamme P."/>
            <person name="Rokni-Zadeh H."/>
            <person name="Van Noort V."/>
            <person name="Hofte M."/>
            <person name="Lavigne R."/>
            <person name="De Mot R."/>
        </authorList>
    </citation>
    <scope>NUCLEOTIDE SEQUENCE</scope>
    <source>
        <strain evidence="2">SWRI102</strain>
    </source>
</reference>
<reference evidence="1" key="2">
    <citation type="submission" date="2020-07" db="EMBL/GenBank/DDBJ databases">
        <authorList>
            <person name="Lood C."/>
            <person name="Girard L."/>
        </authorList>
    </citation>
    <scope>NUCLEOTIDE SEQUENCE</scope>
    <source>
        <strain evidence="1">SWRI102</strain>
    </source>
</reference>
<dbReference type="EMBL" id="JABWQX020000001">
    <property type="protein sequence ID" value="MBV4552480.1"/>
    <property type="molecule type" value="Genomic_DNA"/>
</dbReference>
<keyword evidence="3" id="KW-1185">Reference proteome</keyword>
<dbReference type="AlphaFoldDB" id="A0A923FRP0"/>
<name>A0A923FRP0_9PSED</name>
<protein>
    <submittedName>
        <fullName evidence="1">Uncharacterized protein</fullName>
    </submittedName>
</protein>
<reference evidence="1 3" key="1">
    <citation type="journal article" date="2020" name="Microorganisms">
        <title>Reliable Identification of Environmental Pseudomonas Isolates Using the rpoD Gene.</title>
        <authorList>
            <consortium name="The Broad Institute Genome Sequencing Platform"/>
            <person name="Girard L."/>
            <person name="Lood C."/>
            <person name="Rokni-Zadeh H."/>
            <person name="van Noort V."/>
            <person name="Lavigne R."/>
            <person name="De Mot R."/>
        </authorList>
    </citation>
    <scope>NUCLEOTIDE SEQUENCE</scope>
    <source>
        <strain evidence="1 3">SWRI102</strain>
    </source>
</reference>
<organism evidence="1">
    <name type="scientific">Pseudomonas marvdashtae</name>
    <dbReference type="NCBI Taxonomy" id="2745500"/>
    <lineage>
        <taxon>Bacteria</taxon>
        <taxon>Pseudomonadati</taxon>
        <taxon>Pseudomonadota</taxon>
        <taxon>Gammaproteobacteria</taxon>
        <taxon>Pseudomonadales</taxon>
        <taxon>Pseudomonadaceae</taxon>
        <taxon>Pseudomonas</taxon>
    </lineage>
</organism>